<dbReference type="Pfam" id="PF12320">
    <property type="entry name" value="SbcD_C"/>
    <property type="match status" value="1"/>
</dbReference>
<comment type="function">
    <text evidence="7">SbcCD cleaves DNA hairpin structures. These structures can inhibit DNA replication and are intermediates in certain DNA recombination reactions. The complex acts as a 3'-&gt;5' double strand exonuclease that can open hairpins. It also has a 5' single-strand endonuclease activity.</text>
</comment>
<feature type="domain" description="Nuclease SbcCD subunit D C-terminal" evidence="9">
    <location>
        <begin position="269"/>
        <end position="359"/>
    </location>
</feature>
<dbReference type="InterPro" id="IPR050535">
    <property type="entry name" value="DNA_Repair-Maintenance_Comp"/>
</dbReference>
<organism evidence="10 11">
    <name type="scientific">Oceanirhabdus seepicola</name>
    <dbReference type="NCBI Taxonomy" id="2828781"/>
    <lineage>
        <taxon>Bacteria</taxon>
        <taxon>Bacillati</taxon>
        <taxon>Bacillota</taxon>
        <taxon>Clostridia</taxon>
        <taxon>Eubacteriales</taxon>
        <taxon>Clostridiaceae</taxon>
        <taxon>Oceanirhabdus</taxon>
    </lineage>
</organism>
<gene>
    <name evidence="7" type="primary">sbcD</name>
    <name evidence="10" type="ORF">KDK92_08490</name>
</gene>
<accession>A0A9J6NZ18</accession>
<evidence type="ECO:0000256" key="2">
    <source>
        <dbReference type="ARBA" id="ARBA00011322"/>
    </source>
</evidence>
<dbReference type="EMBL" id="JAGSOJ010000002">
    <property type="protein sequence ID" value="MCM1989775.1"/>
    <property type="molecule type" value="Genomic_DNA"/>
</dbReference>
<dbReference type="InterPro" id="IPR026843">
    <property type="entry name" value="SbcD_C"/>
</dbReference>
<evidence type="ECO:0000256" key="7">
    <source>
        <dbReference type="RuleBase" id="RU363069"/>
    </source>
</evidence>
<comment type="caution">
    <text evidence="10">The sequence shown here is derived from an EMBL/GenBank/DDBJ whole genome shotgun (WGS) entry which is preliminary data.</text>
</comment>
<comment type="subunit">
    <text evidence="2 7">Heterodimer of SbcC and SbcD.</text>
</comment>
<dbReference type="GO" id="GO:0006310">
    <property type="term" value="P:DNA recombination"/>
    <property type="evidence" value="ECO:0007669"/>
    <property type="project" value="UniProtKB-KW"/>
</dbReference>
<comment type="similarity">
    <text evidence="1 7">Belongs to the SbcD family.</text>
</comment>
<keyword evidence="7" id="KW-0235">DNA replication</keyword>
<dbReference type="PANTHER" id="PTHR30337:SF0">
    <property type="entry name" value="NUCLEASE SBCCD SUBUNIT D"/>
    <property type="match status" value="1"/>
</dbReference>
<dbReference type="InterPro" id="IPR029052">
    <property type="entry name" value="Metallo-depent_PP-like"/>
</dbReference>
<evidence type="ECO:0000259" key="8">
    <source>
        <dbReference type="Pfam" id="PF00149"/>
    </source>
</evidence>
<dbReference type="SUPFAM" id="SSF56300">
    <property type="entry name" value="Metallo-dependent phosphatases"/>
    <property type="match status" value="1"/>
</dbReference>
<dbReference type="CDD" id="cd00840">
    <property type="entry name" value="MPP_Mre11_N"/>
    <property type="match status" value="1"/>
</dbReference>
<evidence type="ECO:0000256" key="5">
    <source>
        <dbReference type="ARBA" id="ARBA00022801"/>
    </source>
</evidence>
<protein>
    <recommendedName>
        <fullName evidence="3 7">Nuclease SbcCD subunit D</fullName>
    </recommendedName>
</protein>
<reference evidence="10" key="2">
    <citation type="submission" date="2021-04" db="EMBL/GenBank/DDBJ databases">
        <authorList>
            <person name="Dong X."/>
        </authorList>
    </citation>
    <scope>NUCLEOTIDE SEQUENCE</scope>
    <source>
        <strain evidence="10">ZWT</strain>
    </source>
</reference>
<dbReference type="Pfam" id="PF00149">
    <property type="entry name" value="Metallophos"/>
    <property type="match status" value="1"/>
</dbReference>
<dbReference type="GO" id="GO:0006260">
    <property type="term" value="P:DNA replication"/>
    <property type="evidence" value="ECO:0007669"/>
    <property type="project" value="UniProtKB-KW"/>
</dbReference>
<reference evidence="10" key="1">
    <citation type="journal article" date="2021" name="mSystems">
        <title>Bacteria and Archaea Synergistically Convert Glycine Betaine to Biogenic Methane in the Formosa Cold Seep of the South China Sea.</title>
        <authorList>
            <person name="Li L."/>
            <person name="Zhang W."/>
            <person name="Zhang S."/>
            <person name="Song L."/>
            <person name="Sun Q."/>
            <person name="Zhang H."/>
            <person name="Xiang H."/>
            <person name="Dong X."/>
        </authorList>
    </citation>
    <scope>NUCLEOTIDE SEQUENCE</scope>
    <source>
        <strain evidence="10">ZWT</strain>
    </source>
</reference>
<evidence type="ECO:0000313" key="11">
    <source>
        <dbReference type="Proteomes" id="UP001056429"/>
    </source>
</evidence>
<dbReference type="RefSeq" id="WP_250859903.1">
    <property type="nucleotide sequence ID" value="NZ_JAGSOJ010000002.1"/>
</dbReference>
<dbReference type="InterPro" id="IPR041796">
    <property type="entry name" value="Mre11_N"/>
</dbReference>
<dbReference type="InterPro" id="IPR004843">
    <property type="entry name" value="Calcineurin-like_PHP"/>
</dbReference>
<keyword evidence="7" id="KW-0255">Endonuclease</keyword>
<dbReference type="PANTHER" id="PTHR30337">
    <property type="entry name" value="COMPONENT OF ATP-DEPENDENT DSDNA EXONUCLEASE"/>
    <property type="match status" value="1"/>
</dbReference>
<evidence type="ECO:0000256" key="1">
    <source>
        <dbReference type="ARBA" id="ARBA00010555"/>
    </source>
</evidence>
<keyword evidence="5 7" id="KW-0378">Hydrolase</keyword>
<evidence type="ECO:0000259" key="9">
    <source>
        <dbReference type="Pfam" id="PF12320"/>
    </source>
</evidence>
<evidence type="ECO:0000256" key="4">
    <source>
        <dbReference type="ARBA" id="ARBA00022722"/>
    </source>
</evidence>
<dbReference type="Proteomes" id="UP001056429">
    <property type="component" value="Unassembled WGS sequence"/>
</dbReference>
<dbReference type="GO" id="GO:0004519">
    <property type="term" value="F:endonuclease activity"/>
    <property type="evidence" value="ECO:0007669"/>
    <property type="project" value="UniProtKB-KW"/>
</dbReference>
<keyword evidence="11" id="KW-1185">Reference proteome</keyword>
<dbReference type="AlphaFoldDB" id="A0A9J6NZ18"/>
<evidence type="ECO:0000256" key="3">
    <source>
        <dbReference type="ARBA" id="ARBA00013365"/>
    </source>
</evidence>
<keyword evidence="4 7" id="KW-0540">Nuclease</keyword>
<evidence type="ECO:0000313" key="10">
    <source>
        <dbReference type="EMBL" id="MCM1989775.1"/>
    </source>
</evidence>
<evidence type="ECO:0000256" key="6">
    <source>
        <dbReference type="ARBA" id="ARBA00022839"/>
    </source>
</evidence>
<dbReference type="NCBIfam" id="TIGR00619">
    <property type="entry name" value="sbcd"/>
    <property type="match status" value="1"/>
</dbReference>
<dbReference type="InterPro" id="IPR004593">
    <property type="entry name" value="SbcD"/>
</dbReference>
<keyword evidence="7" id="KW-0233">DNA recombination</keyword>
<dbReference type="Gene3D" id="3.60.21.10">
    <property type="match status" value="1"/>
</dbReference>
<dbReference type="GO" id="GO:0008408">
    <property type="term" value="F:3'-5' exonuclease activity"/>
    <property type="evidence" value="ECO:0007669"/>
    <property type="project" value="InterPro"/>
</dbReference>
<feature type="domain" description="Calcineurin-like phosphoesterase" evidence="8">
    <location>
        <begin position="1"/>
        <end position="221"/>
    </location>
</feature>
<name>A0A9J6NZ18_9CLOT</name>
<sequence length="387" mass="44352">MKIVHTGDWHIGKLVHGIHMTEEQQYVLDKFIEFLKEEKPDVLIIAGDVYDRSIPPVEAVELLDEFLSNVLIDLGIKVMAIAGNHDSPDRLAFGSKILEKKGLYICGELKDKIEPIVFEDEYGKVNFYLIPYLEPAIIREKLKNDDIKTHDDAYKEVLNKIKLNINEDERNVLITHAYLGGGVEVETSESERPLSIGGSDIVSVDYFKDFDYVALGHIHKPQKVKYNHVRYAGSLMKYSFSEYNQKKSFTIVNIGNDGCDIQLEPIQVKRDMRKIKGELEQLISKDIYKDGNNEDYIMAILTDKGEVVDAIGKLRAVYPNVLRIEKESLERINEGERTSAGEDFVKKNTYELFKEFYENIVGQDLDEIEENILKETIGNIEREGRAQ</sequence>
<proteinExistence type="inferred from homology"/>
<keyword evidence="6 7" id="KW-0269">Exonuclease</keyword>